<name>A0AAW4L8E0_9BACT</name>
<evidence type="ECO:0000259" key="1">
    <source>
        <dbReference type="Pfam" id="PF01636"/>
    </source>
</evidence>
<accession>A0AAW4L8E0</accession>
<evidence type="ECO:0000313" key="3">
    <source>
        <dbReference type="Proteomes" id="UP000811899"/>
    </source>
</evidence>
<dbReference type="Pfam" id="PF01636">
    <property type="entry name" value="APH"/>
    <property type="match status" value="1"/>
</dbReference>
<dbReference type="InterPro" id="IPR011009">
    <property type="entry name" value="Kinase-like_dom_sf"/>
</dbReference>
<dbReference type="EMBL" id="JAHCVJ010000009">
    <property type="protein sequence ID" value="MBT0666120.1"/>
    <property type="molecule type" value="Genomic_DNA"/>
</dbReference>
<proteinExistence type="predicted"/>
<dbReference type="Gene3D" id="3.90.1200.10">
    <property type="match status" value="1"/>
</dbReference>
<dbReference type="SUPFAM" id="SSF89550">
    <property type="entry name" value="PHP domain-like"/>
    <property type="match status" value="1"/>
</dbReference>
<dbReference type="Proteomes" id="UP000811899">
    <property type="component" value="Unassembled WGS sequence"/>
</dbReference>
<organism evidence="2 3">
    <name type="scientific">Geoanaerobacter pelophilus</name>
    <dbReference type="NCBI Taxonomy" id="60036"/>
    <lineage>
        <taxon>Bacteria</taxon>
        <taxon>Pseudomonadati</taxon>
        <taxon>Thermodesulfobacteriota</taxon>
        <taxon>Desulfuromonadia</taxon>
        <taxon>Geobacterales</taxon>
        <taxon>Geobacteraceae</taxon>
        <taxon>Geoanaerobacter</taxon>
    </lineage>
</organism>
<comment type="caution">
    <text evidence="2">The sequence shown here is derived from an EMBL/GenBank/DDBJ whole genome shotgun (WGS) entry which is preliminary data.</text>
</comment>
<dbReference type="GO" id="GO:0004534">
    <property type="term" value="F:5'-3' RNA exonuclease activity"/>
    <property type="evidence" value="ECO:0007669"/>
    <property type="project" value="TreeGrafter"/>
</dbReference>
<dbReference type="CDD" id="cd07432">
    <property type="entry name" value="PHP_HisPPase"/>
    <property type="match status" value="1"/>
</dbReference>
<dbReference type="InterPro" id="IPR052018">
    <property type="entry name" value="PHP_domain"/>
</dbReference>
<dbReference type="RefSeq" id="WP_214172895.1">
    <property type="nucleotide sequence ID" value="NZ_JAHCVJ010000009.1"/>
</dbReference>
<dbReference type="GO" id="GO:0035312">
    <property type="term" value="F:5'-3' DNA exonuclease activity"/>
    <property type="evidence" value="ECO:0007669"/>
    <property type="project" value="TreeGrafter"/>
</dbReference>
<gene>
    <name evidence="2" type="ORF">KI809_17550</name>
</gene>
<dbReference type="InterPro" id="IPR002575">
    <property type="entry name" value="Aminoglycoside_PTrfase"/>
</dbReference>
<dbReference type="SUPFAM" id="SSF56112">
    <property type="entry name" value="Protein kinase-like (PK-like)"/>
    <property type="match status" value="1"/>
</dbReference>
<reference evidence="2 3" key="1">
    <citation type="submission" date="2021-05" db="EMBL/GenBank/DDBJ databases">
        <title>The draft genome of Geobacter pelophilus DSM 12255.</title>
        <authorList>
            <person name="Xu Z."/>
            <person name="Masuda Y."/>
            <person name="Itoh H."/>
            <person name="Senoo K."/>
        </authorList>
    </citation>
    <scope>NUCLEOTIDE SEQUENCE [LARGE SCALE GENOMIC DNA]</scope>
    <source>
        <strain evidence="2 3">DSM 12255</strain>
    </source>
</reference>
<dbReference type="InterPro" id="IPR016195">
    <property type="entry name" value="Pol/histidinol_Pase-like"/>
</dbReference>
<dbReference type="AlphaFoldDB" id="A0AAW4L8E0"/>
<protein>
    <submittedName>
        <fullName evidence="2">Phosphotransferase</fullName>
    </submittedName>
</protein>
<sequence>MLIEMHCHTAEHSPCSSVPAVELVRQVFAKGLQGIVLTDHHYLWTESDLRQLRRSSEVPDHFLILAGQELRSAEMGDVLVYGATESLDRGTSLAEVRRLFPEAALVWAHPYRGTRTPSPDDLIDPLIDGIEIFNTNHTARGNSRALQDWHRYRFTAIAGTDTHGSGYAGVYPTIFDHPVTTVVELAREIRLGRCRPFLKEIPRSGAHALVTEVTIGTKGQDEQRERIIIRAIDSDLRWRSAERAFRITQVLADHGFAAGRYRVPQPIDADPASRTLIEQGLRGKSLFDKLVSSPADDWQEYYELAARWLARLHSLQARLTPADEFLPREEQRLARYLGRFTDTGHKHARKVSDLVERVLAEERLLLASGSGILLQGHGDYHPKNVFIGQDSQENRSTLFVAAIDFESSLLLPPAFDVGCFLAQFRNQLFHHPDILAALSDELFLQIYEEERGGLAAGFLRQVELFRARTNLSIAAYLIKVGMGESEDLWRVLVEAEQALTNL</sequence>
<evidence type="ECO:0000313" key="2">
    <source>
        <dbReference type="EMBL" id="MBT0666120.1"/>
    </source>
</evidence>
<dbReference type="Gene3D" id="3.20.20.140">
    <property type="entry name" value="Metal-dependent hydrolases"/>
    <property type="match status" value="1"/>
</dbReference>
<dbReference type="PANTHER" id="PTHR42924">
    <property type="entry name" value="EXONUCLEASE"/>
    <property type="match status" value="1"/>
</dbReference>
<feature type="domain" description="Aminoglycoside phosphotransferase" evidence="1">
    <location>
        <begin position="239"/>
        <end position="427"/>
    </location>
</feature>
<dbReference type="PANTHER" id="PTHR42924:SF3">
    <property type="entry name" value="POLYMERASE_HISTIDINOL PHOSPHATASE N-TERMINAL DOMAIN-CONTAINING PROTEIN"/>
    <property type="match status" value="1"/>
</dbReference>
<keyword evidence="3" id="KW-1185">Reference proteome</keyword>